<dbReference type="EC" id="1.1.99.29" evidence="5"/>
<name>A0A8H6H8Z4_9AGAR</name>
<dbReference type="InterPro" id="IPR012132">
    <property type="entry name" value="GMC_OxRdtase"/>
</dbReference>
<evidence type="ECO:0000313" key="19">
    <source>
        <dbReference type="EMBL" id="KAF6742644.1"/>
    </source>
</evidence>
<feature type="binding site" evidence="16">
    <location>
        <position position="111"/>
    </location>
    <ligand>
        <name>FAD</name>
        <dbReference type="ChEBI" id="CHEBI:57692"/>
    </ligand>
</feature>
<evidence type="ECO:0000256" key="11">
    <source>
        <dbReference type="ARBA" id="ARBA00034010"/>
    </source>
</evidence>
<dbReference type="SUPFAM" id="SSF54373">
    <property type="entry name" value="FAD-linked reductases, C-terminal domain"/>
    <property type="match status" value="1"/>
</dbReference>
<evidence type="ECO:0000256" key="16">
    <source>
        <dbReference type="PIRSR" id="PIRSR000137-2"/>
    </source>
</evidence>
<feature type="binding site" evidence="16">
    <location>
        <begin position="564"/>
        <end position="565"/>
    </location>
    <ligand>
        <name>FAD</name>
        <dbReference type="ChEBI" id="CHEBI:57692"/>
    </ligand>
</feature>
<dbReference type="InterPro" id="IPR007867">
    <property type="entry name" value="GMC_OxRtase_C"/>
</dbReference>
<evidence type="ECO:0000256" key="2">
    <source>
        <dbReference type="ARBA" id="ARBA00004613"/>
    </source>
</evidence>
<dbReference type="Proteomes" id="UP000521943">
    <property type="component" value="Unassembled WGS sequence"/>
</dbReference>
<evidence type="ECO:0000256" key="12">
    <source>
        <dbReference type="ARBA" id="ARBA00034029"/>
    </source>
</evidence>
<evidence type="ECO:0000256" key="1">
    <source>
        <dbReference type="ARBA" id="ARBA00001974"/>
    </source>
</evidence>
<comment type="catalytic activity">
    <reaction evidence="14">
        <text>a pyranoside + acceptor = a pyranosid-3,4-diulose + reduced acceptor.</text>
        <dbReference type="EC" id="1.1.99.29"/>
    </reaction>
</comment>
<comment type="function">
    <text evidence="9">Catalyzes the single-oxidation or sequential double oxidation reaction of carbohydrates primarily at carbon-2 and/or carbon-3 with the concomitant reduction of the flavin. The enzyme exhibits a broad sugar substrate specificity, oxidizing different aldopyranoses to the corresponding C-1, C-2, C-3 or C-1,2, C-2,3 and C-3,4 (di)dehydro sugars with substrate-specific regioselectivity. Accepts only a narrow range of electron acceptors such as substituted benzoquinones and complexed metal ions and reacts extremely slowly with O(2) as acceptor. May play a role in the natural recycling of plant matter by oxidizing all major monosaccharides in lignocellulose and by reducing quinone compounds or reactive radical species generated during lignin depolymerization.</text>
</comment>
<comment type="catalytic activity">
    <reaction evidence="10">
        <text>pyranose + acceptor = pyranos-2-ulose + reduced acceptor.</text>
        <dbReference type="EC" id="1.1.99.29"/>
    </reaction>
</comment>
<evidence type="ECO:0000256" key="8">
    <source>
        <dbReference type="ARBA" id="ARBA00022827"/>
    </source>
</evidence>
<dbReference type="AlphaFoldDB" id="A0A8H6H8Z4"/>
<feature type="active site" description="Proton acceptor" evidence="15">
    <location>
        <position position="563"/>
    </location>
</feature>
<evidence type="ECO:0000256" key="7">
    <source>
        <dbReference type="ARBA" id="ARBA00022630"/>
    </source>
</evidence>
<feature type="chain" id="PRO_5034866217" description="pyranose dehydrogenase (acceptor)" evidence="17">
    <location>
        <begin position="20"/>
        <end position="584"/>
    </location>
</feature>
<evidence type="ECO:0000256" key="13">
    <source>
        <dbReference type="ARBA" id="ARBA00034050"/>
    </source>
</evidence>
<dbReference type="Gene3D" id="3.50.50.60">
    <property type="entry name" value="FAD/NAD(P)-binding domain"/>
    <property type="match status" value="1"/>
</dbReference>
<comment type="caution">
    <text evidence="19">The sequence shown here is derived from an EMBL/GenBank/DDBJ whole genome shotgun (WGS) entry which is preliminary data.</text>
</comment>
<dbReference type="PANTHER" id="PTHR11552">
    <property type="entry name" value="GLUCOSE-METHANOL-CHOLINE GMC OXIDOREDUCTASE"/>
    <property type="match status" value="1"/>
</dbReference>
<dbReference type="SUPFAM" id="SSF51905">
    <property type="entry name" value="FAD/NAD(P)-binding domain"/>
    <property type="match status" value="1"/>
</dbReference>
<comment type="cofactor">
    <cofactor evidence="1 16">
        <name>FAD</name>
        <dbReference type="ChEBI" id="CHEBI:57692"/>
    </cofactor>
</comment>
<comment type="similarity">
    <text evidence="3">Belongs to the GMC oxidoreductase family.</text>
</comment>
<proteinExistence type="inferred from homology"/>
<evidence type="ECO:0000256" key="3">
    <source>
        <dbReference type="ARBA" id="ARBA00010790"/>
    </source>
</evidence>
<keyword evidence="17" id="KW-0732">Signal</keyword>
<evidence type="ECO:0000256" key="5">
    <source>
        <dbReference type="ARBA" id="ARBA00013177"/>
    </source>
</evidence>
<protein>
    <recommendedName>
        <fullName evidence="5">pyranose dehydrogenase (acceptor)</fullName>
        <ecNumber evidence="5">1.1.99.29</ecNumber>
    </recommendedName>
</protein>
<evidence type="ECO:0000256" key="10">
    <source>
        <dbReference type="ARBA" id="ARBA00033986"/>
    </source>
</evidence>
<dbReference type="EMBL" id="JACGCI010000178">
    <property type="protein sequence ID" value="KAF6742644.1"/>
    <property type="molecule type" value="Genomic_DNA"/>
</dbReference>
<feature type="domain" description="Glucose-methanol-choline oxidoreductase N-terminal" evidence="18">
    <location>
        <begin position="306"/>
        <end position="320"/>
    </location>
</feature>
<reference evidence="19 20" key="1">
    <citation type="submission" date="2020-07" db="EMBL/GenBank/DDBJ databases">
        <title>Comparative genomics of pyrophilous fungi reveals a link between fire events and developmental genes.</title>
        <authorList>
            <consortium name="DOE Joint Genome Institute"/>
            <person name="Steindorff A.S."/>
            <person name="Carver A."/>
            <person name="Calhoun S."/>
            <person name="Stillman K."/>
            <person name="Liu H."/>
            <person name="Lipzen A."/>
            <person name="Pangilinan J."/>
            <person name="Labutti K."/>
            <person name="Bruns T.D."/>
            <person name="Grigoriev I.V."/>
        </authorList>
    </citation>
    <scope>NUCLEOTIDE SEQUENCE [LARGE SCALE GENOMIC DNA]</scope>
    <source>
        <strain evidence="19 20">CBS 144469</strain>
    </source>
</reference>
<dbReference type="Gene3D" id="3.30.560.10">
    <property type="entry name" value="Glucose Oxidase, domain 3"/>
    <property type="match status" value="1"/>
</dbReference>
<dbReference type="GO" id="GO:0005576">
    <property type="term" value="C:extracellular region"/>
    <property type="evidence" value="ECO:0007669"/>
    <property type="project" value="UniProtKB-SubCell"/>
</dbReference>
<dbReference type="PIRSF" id="PIRSF000137">
    <property type="entry name" value="Alcohol_oxidase"/>
    <property type="match status" value="1"/>
</dbReference>
<comment type="subcellular location">
    <subcellularLocation>
        <location evidence="2">Secreted</location>
    </subcellularLocation>
</comment>
<feature type="binding site" evidence="16">
    <location>
        <begin position="119"/>
        <end position="122"/>
    </location>
    <ligand>
        <name>FAD</name>
        <dbReference type="ChEBI" id="CHEBI:57692"/>
    </ligand>
</feature>
<evidence type="ECO:0000313" key="20">
    <source>
        <dbReference type="Proteomes" id="UP000521943"/>
    </source>
</evidence>
<comment type="catalytic activity">
    <reaction evidence="12">
        <text>pyranose + acceptor = pyranos-3-ulose + reduced acceptor.</text>
        <dbReference type="EC" id="1.1.99.29"/>
    </reaction>
</comment>
<dbReference type="Pfam" id="PF00732">
    <property type="entry name" value="GMC_oxred_N"/>
    <property type="match status" value="1"/>
</dbReference>
<comment type="catalytic activity">
    <reaction evidence="11">
        <text>pyranose + acceptor = pyranos-2,3-diulose + reduced acceptor.</text>
        <dbReference type="EC" id="1.1.99.29"/>
    </reaction>
</comment>
<evidence type="ECO:0000256" key="4">
    <source>
        <dbReference type="ARBA" id="ARBA00011245"/>
    </source>
</evidence>
<evidence type="ECO:0000259" key="18">
    <source>
        <dbReference type="PROSITE" id="PS00624"/>
    </source>
</evidence>
<dbReference type="GO" id="GO:0050660">
    <property type="term" value="F:flavin adenine dinucleotide binding"/>
    <property type="evidence" value="ECO:0007669"/>
    <property type="project" value="InterPro"/>
</dbReference>
<organism evidence="19 20">
    <name type="scientific">Ephemerocybe angulata</name>
    <dbReference type="NCBI Taxonomy" id="980116"/>
    <lineage>
        <taxon>Eukaryota</taxon>
        <taxon>Fungi</taxon>
        <taxon>Dikarya</taxon>
        <taxon>Basidiomycota</taxon>
        <taxon>Agaricomycotina</taxon>
        <taxon>Agaricomycetes</taxon>
        <taxon>Agaricomycetidae</taxon>
        <taxon>Agaricales</taxon>
        <taxon>Agaricineae</taxon>
        <taxon>Psathyrellaceae</taxon>
        <taxon>Ephemerocybe</taxon>
    </lineage>
</organism>
<dbReference type="InterPro" id="IPR000172">
    <property type="entry name" value="GMC_OxRdtase_N"/>
</dbReference>
<dbReference type="GO" id="GO:0033718">
    <property type="term" value="F:pyranose dehydrogenase (acceptor) activity"/>
    <property type="evidence" value="ECO:0007669"/>
    <property type="project" value="UniProtKB-EC"/>
</dbReference>
<comment type="catalytic activity">
    <reaction evidence="13">
        <text>a pyranoside + acceptor = a pyranosid-3-ulose + reduced acceptor.</text>
        <dbReference type="EC" id="1.1.99.29"/>
    </reaction>
</comment>
<keyword evidence="20" id="KW-1185">Reference proteome</keyword>
<dbReference type="InterPro" id="IPR036188">
    <property type="entry name" value="FAD/NAD-bd_sf"/>
</dbReference>
<evidence type="ECO:0000256" key="14">
    <source>
        <dbReference type="ARBA" id="ARBA00034059"/>
    </source>
</evidence>
<comment type="subunit">
    <text evidence="4">Monomer.</text>
</comment>
<evidence type="ECO:0000256" key="15">
    <source>
        <dbReference type="PIRSR" id="PIRSR000137-1"/>
    </source>
</evidence>
<keyword evidence="8 16" id="KW-0274">FAD</keyword>
<evidence type="ECO:0000256" key="9">
    <source>
        <dbReference type="ARBA" id="ARBA00024699"/>
    </source>
</evidence>
<keyword evidence="6" id="KW-0964">Secreted</keyword>
<dbReference type="PROSITE" id="PS00624">
    <property type="entry name" value="GMC_OXRED_2"/>
    <property type="match status" value="1"/>
</dbReference>
<feature type="signal peptide" evidence="17">
    <location>
        <begin position="1"/>
        <end position="19"/>
    </location>
</feature>
<sequence>MRAGILSLFIALCVKLAHANVYQSIDSIPDRTYDFIVVGGGTAGSVIASRLTEDPRISVLVVEAGPDNEGVLDLQIPGYYFQIPATYNWNYETEPGANIHNRVLKFDRGHVLGGSSCINGMVYTRGASDDYDAWAKITGDPGWSWKALFSLYKKHERWLPPLGGRNITGQYDPRVHGYNGKTQVSLLQKSPDEFDLRALNTSTQYLGKDFPFNLDPNSGTPLGLTWTQSTIGDGVRSSASAAYLDTPVRARPNLDIVVNAYATRLLSSGTEKKKQLDIRTIVLAPRSGGTTKKTLTAKKELILSAGAINTPQILLNSGIGDSADLTSMGIQTILNLPNVGKDMSDQPVTVALWKTTSGVPFPLLDPAAALEQWKSNHTGPLSAFATRQTIWSRIPSNSTIFKRFGPDPASGEGAPHIELSLYDDGAVAGTSIILLTPKSRGTVKLRSNNPFDPPRIDLGYFNHPFDLEALREGARLAKQFFSAPSWSDYLAAPITADPDAADPAPFKDNTRDFVLTTLHPVGTAAMSARGSKAGVLDPDLRVKGVTGLRVADASSIPLIPTGHPQAAVYALAERAAVLIKSAWY</sequence>
<gene>
    <name evidence="19" type="ORF">DFP72DRAFT_172008</name>
</gene>
<accession>A0A8H6H8Z4</accession>
<keyword evidence="7" id="KW-0285">Flavoprotein</keyword>
<evidence type="ECO:0000256" key="17">
    <source>
        <dbReference type="SAM" id="SignalP"/>
    </source>
</evidence>
<evidence type="ECO:0000256" key="6">
    <source>
        <dbReference type="ARBA" id="ARBA00022525"/>
    </source>
</evidence>
<feature type="active site" description="Proton donor" evidence="15">
    <location>
        <position position="519"/>
    </location>
</feature>
<dbReference type="OrthoDB" id="269227at2759"/>
<dbReference type="PANTHER" id="PTHR11552:SF147">
    <property type="entry name" value="CHOLINE DEHYDROGENASE, MITOCHONDRIAL"/>
    <property type="match status" value="1"/>
</dbReference>
<dbReference type="Pfam" id="PF05199">
    <property type="entry name" value="GMC_oxred_C"/>
    <property type="match status" value="1"/>
</dbReference>